<evidence type="ECO:0000256" key="1">
    <source>
        <dbReference type="SAM" id="SignalP"/>
    </source>
</evidence>
<proteinExistence type="predicted"/>
<name>A0A2S9JA19_9HYPH</name>
<feature type="chain" id="PRO_5015516398" evidence="1">
    <location>
        <begin position="29"/>
        <end position="99"/>
    </location>
</feature>
<dbReference type="OrthoDB" id="8452992at2"/>
<dbReference type="Proteomes" id="UP000238563">
    <property type="component" value="Unassembled WGS sequence"/>
</dbReference>
<keyword evidence="3" id="KW-1185">Reference proteome</keyword>
<protein>
    <submittedName>
        <fullName evidence="2">Uncharacterized protein</fullName>
    </submittedName>
</protein>
<keyword evidence="1" id="KW-0732">Signal</keyword>
<reference evidence="2 3" key="1">
    <citation type="submission" date="2018-02" db="EMBL/GenBank/DDBJ databases">
        <title>The draft genome of Phyllobacterium myrsinacearum DSM5892.</title>
        <authorList>
            <person name="Li L."/>
            <person name="Liu L."/>
            <person name="Zhang X."/>
            <person name="Wang T."/>
        </authorList>
    </citation>
    <scope>NUCLEOTIDE SEQUENCE [LARGE SCALE GENOMIC DNA]</scope>
    <source>
        <strain evidence="2 3">DSM 5892</strain>
    </source>
</reference>
<organism evidence="2 3">
    <name type="scientific">Phyllobacterium myrsinacearum</name>
    <dbReference type="NCBI Taxonomy" id="28101"/>
    <lineage>
        <taxon>Bacteria</taxon>
        <taxon>Pseudomonadati</taxon>
        <taxon>Pseudomonadota</taxon>
        <taxon>Alphaproteobacteria</taxon>
        <taxon>Hyphomicrobiales</taxon>
        <taxon>Phyllobacteriaceae</taxon>
        <taxon>Phyllobacterium</taxon>
    </lineage>
</organism>
<sequence>MAVRNISTLPTILLAGIILSTGADGASAAERPPSRKELCVKFQAQVHEAIIEHAEAPRAAKAKSLQKKAIRFCASNRQAQGIRTFAKALKVLGVQPANN</sequence>
<evidence type="ECO:0000313" key="2">
    <source>
        <dbReference type="EMBL" id="PRD49635.1"/>
    </source>
</evidence>
<dbReference type="AlphaFoldDB" id="A0A2S9JA19"/>
<comment type="caution">
    <text evidence="2">The sequence shown here is derived from an EMBL/GenBank/DDBJ whole genome shotgun (WGS) entry which is preliminary data.</text>
</comment>
<dbReference type="EMBL" id="PVBT01000010">
    <property type="protein sequence ID" value="PRD49635.1"/>
    <property type="molecule type" value="Genomic_DNA"/>
</dbReference>
<gene>
    <name evidence="2" type="ORF">C5750_24740</name>
</gene>
<evidence type="ECO:0000313" key="3">
    <source>
        <dbReference type="Proteomes" id="UP000238563"/>
    </source>
</evidence>
<accession>A0A2S9JA19</accession>
<feature type="signal peptide" evidence="1">
    <location>
        <begin position="1"/>
        <end position="28"/>
    </location>
</feature>